<reference evidence="1 2" key="1">
    <citation type="submission" date="2016-06" db="EMBL/GenBank/DDBJ databases">
        <authorList>
            <person name="Kjaerup R.B."/>
            <person name="Dalgaard T.S."/>
            <person name="Juul-Madsen H.R."/>
        </authorList>
    </citation>
    <scope>NUCLEOTIDE SEQUENCE [LARGE SCALE GENOMIC DNA]</scope>
    <source>
        <strain evidence="1 2">Pb300</strain>
    </source>
</reference>
<organism evidence="1 2">
    <name type="scientific">Paracoccidioides brasiliensis</name>
    <dbReference type="NCBI Taxonomy" id="121759"/>
    <lineage>
        <taxon>Eukaryota</taxon>
        <taxon>Fungi</taxon>
        <taxon>Dikarya</taxon>
        <taxon>Ascomycota</taxon>
        <taxon>Pezizomycotina</taxon>
        <taxon>Eurotiomycetes</taxon>
        <taxon>Eurotiomycetidae</taxon>
        <taxon>Onygenales</taxon>
        <taxon>Ajellomycetaceae</taxon>
        <taxon>Paracoccidioides</taxon>
    </lineage>
</organism>
<dbReference type="EMBL" id="LZYO01000120">
    <property type="protein sequence ID" value="ODH31006.1"/>
    <property type="molecule type" value="Genomic_DNA"/>
</dbReference>
<sequence length="135" mass="14854">MGDGEEQDNIDFDSQKEEDIGEWHYGDGSVLRIHNSTKKEFLAGLVTFLMLTSRNVPTPQLSPLSIVSDRVVPPARRSSILQRLLEALDKCIALGSTADVPDSLLGSTFFDPRIPCTFCPGGIFGYLQSTPPDRQ</sequence>
<dbReference type="AlphaFoldDB" id="A0A1D2JFQ3"/>
<comment type="caution">
    <text evidence="1">The sequence shown here is derived from an EMBL/GenBank/DDBJ whole genome shotgun (WGS) entry which is preliminary data.</text>
</comment>
<accession>A0A1D2JFQ3</accession>
<dbReference type="Proteomes" id="UP000242814">
    <property type="component" value="Unassembled WGS sequence"/>
</dbReference>
<evidence type="ECO:0000313" key="2">
    <source>
        <dbReference type="Proteomes" id="UP000242814"/>
    </source>
</evidence>
<name>A0A1D2JFQ3_PARBR</name>
<evidence type="ECO:0000313" key="1">
    <source>
        <dbReference type="EMBL" id="ODH31006.1"/>
    </source>
</evidence>
<gene>
    <name evidence="1" type="ORF">ACO22_03495</name>
</gene>
<protein>
    <submittedName>
        <fullName evidence="1">Uncharacterized protein</fullName>
    </submittedName>
</protein>
<proteinExistence type="predicted"/>